<gene>
    <name evidence="1" type="ORF">DPMN_063006</name>
</gene>
<keyword evidence="2" id="KW-1185">Reference proteome</keyword>
<accession>A0A9D4C9P7</accession>
<dbReference type="AlphaFoldDB" id="A0A9D4C9P7"/>
<reference evidence="1" key="1">
    <citation type="journal article" date="2019" name="bioRxiv">
        <title>The Genome of the Zebra Mussel, Dreissena polymorpha: A Resource for Invasive Species Research.</title>
        <authorList>
            <person name="McCartney M.A."/>
            <person name="Auch B."/>
            <person name="Kono T."/>
            <person name="Mallez S."/>
            <person name="Zhang Y."/>
            <person name="Obille A."/>
            <person name="Becker A."/>
            <person name="Abrahante J.E."/>
            <person name="Garbe J."/>
            <person name="Badalamenti J.P."/>
            <person name="Herman A."/>
            <person name="Mangelson H."/>
            <person name="Liachko I."/>
            <person name="Sullivan S."/>
            <person name="Sone E.D."/>
            <person name="Koren S."/>
            <person name="Silverstein K.A.T."/>
            <person name="Beckman K.B."/>
            <person name="Gohl D.M."/>
        </authorList>
    </citation>
    <scope>NUCLEOTIDE SEQUENCE</scope>
    <source>
        <strain evidence="1">Duluth1</strain>
        <tissue evidence="1">Whole animal</tissue>
    </source>
</reference>
<organism evidence="1 2">
    <name type="scientific">Dreissena polymorpha</name>
    <name type="common">Zebra mussel</name>
    <name type="synonym">Mytilus polymorpha</name>
    <dbReference type="NCBI Taxonomy" id="45954"/>
    <lineage>
        <taxon>Eukaryota</taxon>
        <taxon>Metazoa</taxon>
        <taxon>Spiralia</taxon>
        <taxon>Lophotrochozoa</taxon>
        <taxon>Mollusca</taxon>
        <taxon>Bivalvia</taxon>
        <taxon>Autobranchia</taxon>
        <taxon>Heteroconchia</taxon>
        <taxon>Euheterodonta</taxon>
        <taxon>Imparidentia</taxon>
        <taxon>Neoheterodontei</taxon>
        <taxon>Myida</taxon>
        <taxon>Dreissenoidea</taxon>
        <taxon>Dreissenidae</taxon>
        <taxon>Dreissena</taxon>
    </lineage>
</organism>
<reference evidence="1" key="2">
    <citation type="submission" date="2020-11" db="EMBL/GenBank/DDBJ databases">
        <authorList>
            <person name="McCartney M.A."/>
            <person name="Auch B."/>
            <person name="Kono T."/>
            <person name="Mallez S."/>
            <person name="Becker A."/>
            <person name="Gohl D.M."/>
            <person name="Silverstein K.A.T."/>
            <person name="Koren S."/>
            <person name="Bechman K.B."/>
            <person name="Herman A."/>
            <person name="Abrahante J.E."/>
            <person name="Garbe J."/>
        </authorList>
    </citation>
    <scope>NUCLEOTIDE SEQUENCE</scope>
    <source>
        <strain evidence="1">Duluth1</strain>
        <tissue evidence="1">Whole animal</tissue>
    </source>
</reference>
<sequence>MSLLETGLELMTLLTTSFLTIKANPWRCIESSPLNHILSPSSVGAPPKPTHLNLASLMISQR</sequence>
<evidence type="ECO:0000313" key="2">
    <source>
        <dbReference type="Proteomes" id="UP000828390"/>
    </source>
</evidence>
<evidence type="ECO:0000313" key="1">
    <source>
        <dbReference type="EMBL" id="KAH3720113.1"/>
    </source>
</evidence>
<dbReference type="EMBL" id="JAIWYP010000013">
    <property type="protein sequence ID" value="KAH3720113.1"/>
    <property type="molecule type" value="Genomic_DNA"/>
</dbReference>
<name>A0A9D4C9P7_DREPO</name>
<protein>
    <submittedName>
        <fullName evidence="1">Uncharacterized protein</fullName>
    </submittedName>
</protein>
<dbReference type="Proteomes" id="UP000828390">
    <property type="component" value="Unassembled WGS sequence"/>
</dbReference>
<proteinExistence type="predicted"/>
<comment type="caution">
    <text evidence="1">The sequence shown here is derived from an EMBL/GenBank/DDBJ whole genome shotgun (WGS) entry which is preliminary data.</text>
</comment>